<sequence>MNKARWKLLTYVPFLAIIIVIGIIQSFMLANENVKPYPEPFGRATELPELATYGESVQVIEEGVFTYLAGKTIAFNSLDEEGRNGAESRPLPDTGVFQGYKMIDKNHILWIGDGNQLYASEWKNGSWSPKTTLIANEIDHLQMVIGPHEENVLLAYNESMLYVGEFHPNVKMTWTKLDIGNIKQIQGVWDASGSGISLVYAISQDGKESFHYAKLAKSTWMPQLQLKLKDIDNATSSLDEIALARDGSTYITAYTTSSRKSGKSTLHKITFPSDQPNMLQDEVINLPVTKGIDSDTILHPSFMKLTSNEVTLVVSSVYEKNRRQTSQEVYKVDFKDGKMLKAERVSQFGGFAVYPTYASYMGNAFAVWLDAVNEGTYRVYYATDQIAYQERLNSLRAADVQEAAGNLPLFWGIGVLTALISLKWILLPGLYLIVSSVFWQYHYDEHAKRHFGIAMAMYLIVKALFLGDYRKPIALQVMPDFLQSVWWSLVLLLLFAGISYVLTRLWRKGLTERNVGLEMFYFVVLDVFMTNMWYSFFMSPAAL</sequence>
<dbReference type="Proteomes" id="UP000078454">
    <property type="component" value="Unassembled WGS sequence"/>
</dbReference>
<keyword evidence="1" id="KW-0472">Membrane</keyword>
<evidence type="ECO:0000256" key="1">
    <source>
        <dbReference type="SAM" id="Phobius"/>
    </source>
</evidence>
<feature type="transmembrane region" description="Helical" evidence="1">
    <location>
        <begin position="515"/>
        <end position="536"/>
    </location>
</feature>
<proteinExistence type="predicted"/>
<evidence type="ECO:0000313" key="3">
    <source>
        <dbReference type="Proteomes" id="UP000078454"/>
    </source>
</evidence>
<dbReference type="AlphaFoldDB" id="A0A198A637"/>
<reference evidence="2 3" key="1">
    <citation type="submission" date="2016-05" db="EMBL/GenBank/DDBJ databases">
        <title>Paenibacillus sp. 1ZS3-15 nov., isolated from the rhizosphere soil.</title>
        <authorList>
            <person name="Zhang X.X."/>
            <person name="Zhang J."/>
        </authorList>
    </citation>
    <scope>NUCLEOTIDE SEQUENCE [LARGE SCALE GENOMIC DNA]</scope>
    <source>
        <strain evidence="2 3">1ZS3-15</strain>
    </source>
</reference>
<keyword evidence="1" id="KW-1133">Transmembrane helix</keyword>
<keyword evidence="3" id="KW-1185">Reference proteome</keyword>
<comment type="caution">
    <text evidence="2">The sequence shown here is derived from an EMBL/GenBank/DDBJ whole genome shotgun (WGS) entry which is preliminary data.</text>
</comment>
<feature type="transmembrane region" description="Helical" evidence="1">
    <location>
        <begin position="12"/>
        <end position="30"/>
    </location>
</feature>
<feature type="transmembrane region" description="Helical" evidence="1">
    <location>
        <begin position="481"/>
        <end position="503"/>
    </location>
</feature>
<dbReference type="RefSeq" id="WP_068667500.1">
    <property type="nucleotide sequence ID" value="NZ_LYPB01000076.1"/>
</dbReference>
<organism evidence="2 3">
    <name type="scientific">Paenibacillus oryzisoli</name>
    <dbReference type="NCBI Taxonomy" id="1850517"/>
    <lineage>
        <taxon>Bacteria</taxon>
        <taxon>Bacillati</taxon>
        <taxon>Bacillota</taxon>
        <taxon>Bacilli</taxon>
        <taxon>Bacillales</taxon>
        <taxon>Paenibacillaceae</taxon>
        <taxon>Paenibacillus</taxon>
    </lineage>
</organism>
<protein>
    <submittedName>
        <fullName evidence="2">Uncharacterized protein</fullName>
    </submittedName>
</protein>
<accession>A0A198A637</accession>
<dbReference type="STRING" id="1850517.A8708_20785"/>
<gene>
    <name evidence="2" type="ORF">A8708_20785</name>
</gene>
<feature type="transmembrane region" description="Helical" evidence="1">
    <location>
        <begin position="451"/>
        <end position="469"/>
    </location>
</feature>
<feature type="transmembrane region" description="Helical" evidence="1">
    <location>
        <begin position="409"/>
        <end position="439"/>
    </location>
</feature>
<dbReference type="EMBL" id="LYPB01000076">
    <property type="protein sequence ID" value="OAS16443.1"/>
    <property type="molecule type" value="Genomic_DNA"/>
</dbReference>
<keyword evidence="1" id="KW-0812">Transmembrane</keyword>
<dbReference type="OrthoDB" id="2502963at2"/>
<evidence type="ECO:0000313" key="2">
    <source>
        <dbReference type="EMBL" id="OAS16443.1"/>
    </source>
</evidence>
<name>A0A198A637_9BACL</name>